<accession>A0A2I1GZV8</accession>
<feature type="compositionally biased region" description="Acidic residues" evidence="1">
    <location>
        <begin position="100"/>
        <end position="114"/>
    </location>
</feature>
<sequence>MEWEAINIVAIEEVQEEKNLEGPQEVNEWLRQKDNILTLRKRVIELVEEQNIVEHYTTLNDDFTKRLEDVNRYQDEKEAGDKRPIMESPSALERKPLMVEVDENASDESEEEMEKEERKNGKQKSEMNTPNANKKDTKKNKKKNKKK</sequence>
<feature type="compositionally biased region" description="Basic and acidic residues" evidence="1">
    <location>
        <begin position="74"/>
        <end position="85"/>
    </location>
</feature>
<protein>
    <submittedName>
        <fullName evidence="2">Uncharacterized protein</fullName>
    </submittedName>
</protein>
<name>A0A2I1GZV8_9GLOM</name>
<evidence type="ECO:0000256" key="1">
    <source>
        <dbReference type="SAM" id="MobiDB-lite"/>
    </source>
</evidence>
<gene>
    <name evidence="2" type="ORF">RhiirA4_425070</name>
</gene>
<dbReference type="EMBL" id="LLXI01001152">
    <property type="protein sequence ID" value="PKY52168.1"/>
    <property type="molecule type" value="Genomic_DNA"/>
</dbReference>
<dbReference type="AlphaFoldDB" id="A0A2I1GZV8"/>
<comment type="caution">
    <text evidence="2">The sequence shown here is derived from an EMBL/GenBank/DDBJ whole genome shotgun (WGS) entry which is preliminary data.</text>
</comment>
<evidence type="ECO:0000313" key="2">
    <source>
        <dbReference type="EMBL" id="PKY52168.1"/>
    </source>
</evidence>
<reference evidence="2 3" key="1">
    <citation type="submission" date="2015-10" db="EMBL/GenBank/DDBJ databases">
        <title>Genome analyses suggest a sexual origin of heterokaryosis in a supposedly ancient asexual fungus.</title>
        <authorList>
            <person name="Ropars J."/>
            <person name="Sedzielewska K."/>
            <person name="Noel J."/>
            <person name="Charron P."/>
            <person name="Farinelli L."/>
            <person name="Marton T."/>
            <person name="Kruger M."/>
            <person name="Pelin A."/>
            <person name="Brachmann A."/>
            <person name="Corradi N."/>
        </authorList>
    </citation>
    <scope>NUCLEOTIDE SEQUENCE [LARGE SCALE GENOMIC DNA]</scope>
    <source>
        <strain evidence="2 3">A4</strain>
    </source>
</reference>
<dbReference type="VEuPathDB" id="FungiDB:RhiirFUN_006225"/>
<dbReference type="Proteomes" id="UP000234323">
    <property type="component" value="Unassembled WGS sequence"/>
</dbReference>
<dbReference type="VEuPathDB" id="FungiDB:FUN_004663"/>
<proteinExistence type="predicted"/>
<feature type="compositionally biased region" description="Basic residues" evidence="1">
    <location>
        <begin position="136"/>
        <end position="147"/>
    </location>
</feature>
<organism evidence="2 3">
    <name type="scientific">Rhizophagus irregularis</name>
    <dbReference type="NCBI Taxonomy" id="588596"/>
    <lineage>
        <taxon>Eukaryota</taxon>
        <taxon>Fungi</taxon>
        <taxon>Fungi incertae sedis</taxon>
        <taxon>Mucoromycota</taxon>
        <taxon>Glomeromycotina</taxon>
        <taxon>Glomeromycetes</taxon>
        <taxon>Glomerales</taxon>
        <taxon>Glomeraceae</taxon>
        <taxon>Rhizophagus</taxon>
    </lineage>
</organism>
<feature type="compositionally biased region" description="Basic and acidic residues" evidence="1">
    <location>
        <begin position="115"/>
        <end position="125"/>
    </location>
</feature>
<keyword evidence="3" id="KW-1185">Reference proteome</keyword>
<evidence type="ECO:0000313" key="3">
    <source>
        <dbReference type="Proteomes" id="UP000234323"/>
    </source>
</evidence>
<feature type="region of interest" description="Disordered" evidence="1">
    <location>
        <begin position="74"/>
        <end position="147"/>
    </location>
</feature>